<evidence type="ECO:0000259" key="2">
    <source>
        <dbReference type="Pfam" id="PF13439"/>
    </source>
</evidence>
<dbReference type="PANTHER" id="PTHR12526">
    <property type="entry name" value="GLYCOSYLTRANSFERASE"/>
    <property type="match status" value="1"/>
</dbReference>
<dbReference type="GO" id="GO:0016740">
    <property type="term" value="F:transferase activity"/>
    <property type="evidence" value="ECO:0007669"/>
    <property type="project" value="UniProtKB-KW"/>
</dbReference>
<dbReference type="Proteomes" id="UP000016534">
    <property type="component" value="Unassembled WGS sequence"/>
</dbReference>
<dbReference type="InterPro" id="IPR028098">
    <property type="entry name" value="Glyco_trans_4-like_N"/>
</dbReference>
<feature type="domain" description="Glycosyltransferase subfamily 4-like N-terminal" evidence="2">
    <location>
        <begin position="13"/>
        <end position="180"/>
    </location>
</feature>
<dbReference type="Pfam" id="PF13439">
    <property type="entry name" value="Glyco_transf_4"/>
    <property type="match status" value="1"/>
</dbReference>
<evidence type="ECO:0000259" key="1">
    <source>
        <dbReference type="Pfam" id="PF00534"/>
    </source>
</evidence>
<name>A0ABN0NK57_9GAMM</name>
<dbReference type="Gene3D" id="3.40.50.2000">
    <property type="entry name" value="Glycogen Phosphorylase B"/>
    <property type="match status" value="2"/>
</dbReference>
<gene>
    <name evidence="3" type="ORF">PUND_04224</name>
</gene>
<accession>A0ABN0NK57</accession>
<dbReference type="CDD" id="cd03811">
    <property type="entry name" value="GT4_GT28_WabH-like"/>
    <property type="match status" value="1"/>
</dbReference>
<sequence length="361" mass="40423">MNIVIVIDSLVGGGAEKVMLTLAQEMVSKAHNVTILSLAQNIEYDIPNTLSVESLFSGRATKVDRFWQIKKNVKVLETWFEQKLLQLGSIDLVLSNLDRSNNLLAKSKIENIHFVVHNSVNAELARQKKLGPFSYLYLKRSKQNLNGKSLICVSKGVEEEIRQSPLITPSAMTTIYNPFNFKIMNEQANEVNINIPTSPYLIHVGRFAKQKRHDVLFAAFAKLDKKYKLVLLCNKKEKAFKLAKQYGIENQLIVPGFEQNPYNWIKQAKALVLSSDFEGLPTVLIEAIAIGTPVVSTNCNFGPNEILTEELSKYLVPTEQSDLLAKAIEDVLIDSPDMKKATILKKVSADAVADQYLAMAR</sequence>
<dbReference type="EMBL" id="AHCF02000009">
    <property type="protein sequence ID" value="ERG61673.1"/>
    <property type="molecule type" value="Genomic_DNA"/>
</dbReference>
<dbReference type="SUPFAM" id="SSF53756">
    <property type="entry name" value="UDP-Glycosyltransferase/glycogen phosphorylase"/>
    <property type="match status" value="1"/>
</dbReference>
<reference evidence="3" key="1">
    <citation type="journal article" date="2012" name="J. Bacteriol.">
        <title>Genome sequences of type strains of seven species of the marine bacterium Pseudoalteromonas.</title>
        <authorList>
            <person name="Xie B.B."/>
            <person name="Shu Y.L."/>
            <person name="Qin Q.L."/>
            <person name="Rong J.C."/>
            <person name="Zhang X.Y."/>
            <person name="Chen X.L."/>
            <person name="Shi M."/>
            <person name="He H.L."/>
            <person name="Zhou B.C."/>
            <person name="Zhang Y.Z."/>
        </authorList>
    </citation>
    <scope>NUCLEOTIDE SEQUENCE [LARGE SCALE GENOMIC DNA]</scope>
    <source>
        <strain evidence="3">NCIMB 2128</strain>
    </source>
</reference>
<dbReference type="Pfam" id="PF00534">
    <property type="entry name" value="Glycos_transf_1"/>
    <property type="match status" value="1"/>
</dbReference>
<proteinExistence type="predicted"/>
<keyword evidence="4" id="KW-1185">Reference proteome</keyword>
<organism evidence="3 4">
    <name type="scientific">Pseudoalteromonas undina</name>
    <dbReference type="NCBI Taxonomy" id="43660"/>
    <lineage>
        <taxon>Bacteria</taxon>
        <taxon>Pseudomonadati</taxon>
        <taxon>Pseudomonadota</taxon>
        <taxon>Gammaproteobacteria</taxon>
        <taxon>Alteromonadales</taxon>
        <taxon>Pseudoalteromonadaceae</taxon>
        <taxon>Pseudoalteromonas</taxon>
    </lineage>
</organism>
<evidence type="ECO:0000313" key="4">
    <source>
        <dbReference type="Proteomes" id="UP000016534"/>
    </source>
</evidence>
<dbReference type="InterPro" id="IPR001296">
    <property type="entry name" value="Glyco_trans_1"/>
</dbReference>
<feature type="domain" description="Glycosyl transferase family 1" evidence="1">
    <location>
        <begin position="195"/>
        <end position="340"/>
    </location>
</feature>
<reference evidence="3" key="2">
    <citation type="submission" date="2013-04" db="EMBL/GenBank/DDBJ databases">
        <title>Genome sequence of Pseudoalteromonas undina.</title>
        <authorList>
            <person name="Xie B.-B."/>
            <person name="Rong J.-C."/>
            <person name="Qin Q.-L."/>
            <person name="Shu Y.-L."/>
            <person name="Zhang Y.-Z."/>
        </authorList>
    </citation>
    <scope>NUCLEOTIDE SEQUENCE</scope>
    <source>
        <strain evidence="3">NCIMB 2128</strain>
    </source>
</reference>
<evidence type="ECO:0000313" key="3">
    <source>
        <dbReference type="EMBL" id="ERG61673.1"/>
    </source>
</evidence>
<keyword evidence="3" id="KW-0808">Transferase</keyword>
<comment type="caution">
    <text evidence="3">The sequence shown here is derived from an EMBL/GenBank/DDBJ whole genome shotgun (WGS) entry which is preliminary data.</text>
</comment>
<protein>
    <submittedName>
        <fullName evidence="3">Glycosyl transferase</fullName>
    </submittedName>
</protein>
<dbReference type="PANTHER" id="PTHR12526:SF638">
    <property type="entry name" value="SPORE COAT PROTEIN SA"/>
    <property type="match status" value="1"/>
</dbReference>